<evidence type="ECO:0000256" key="1">
    <source>
        <dbReference type="SAM" id="Coils"/>
    </source>
</evidence>
<proteinExistence type="predicted"/>
<name>A0A448YU11_BRENA</name>
<feature type="region of interest" description="Disordered" evidence="2">
    <location>
        <begin position="40"/>
        <end position="79"/>
    </location>
</feature>
<reference evidence="3 4" key="1">
    <citation type="submission" date="2018-12" db="EMBL/GenBank/DDBJ databases">
        <authorList>
            <person name="Tiukova I."/>
            <person name="Dainat J."/>
        </authorList>
    </citation>
    <scope>NUCLEOTIDE SEQUENCE [LARGE SCALE GENOMIC DNA]</scope>
</reference>
<feature type="coiled-coil region" evidence="1">
    <location>
        <begin position="101"/>
        <end position="128"/>
    </location>
</feature>
<dbReference type="AlphaFoldDB" id="A0A448YU11"/>
<dbReference type="Proteomes" id="UP000290900">
    <property type="component" value="Unassembled WGS sequence"/>
</dbReference>
<gene>
    <name evidence="3" type="ORF">BRENAR_LOCUS5130</name>
</gene>
<dbReference type="InParanoid" id="A0A448YU11"/>
<sequence length="189" mass="21345">MSEHALQEQFQQARQTKKDNAQLTTRYKKYLSRTLATLSTPTKTVSPGGGTIIQSSGNGVSITTESLSSQPSSRKSQALETPLSAKVEVIYENQRQILRQKEIIKADMKQVEAMSKELKLRIEKTRRKLQDNHLVRFVGDEGGKEEIKDLVQRKSEVIDQQIRILENCMKMVETNQSVPAVTVKRGLFG</sequence>
<evidence type="ECO:0000313" key="4">
    <source>
        <dbReference type="Proteomes" id="UP000290900"/>
    </source>
</evidence>
<keyword evidence="1" id="KW-0175">Coiled coil</keyword>
<dbReference type="OrthoDB" id="4081497at2759"/>
<keyword evidence="4" id="KW-1185">Reference proteome</keyword>
<evidence type="ECO:0000256" key="2">
    <source>
        <dbReference type="SAM" id="MobiDB-lite"/>
    </source>
</evidence>
<feature type="region of interest" description="Disordered" evidence="2">
    <location>
        <begin position="1"/>
        <end position="21"/>
    </location>
</feature>
<organism evidence="3 4">
    <name type="scientific">Brettanomyces naardenensis</name>
    <name type="common">Yeast</name>
    <dbReference type="NCBI Taxonomy" id="13370"/>
    <lineage>
        <taxon>Eukaryota</taxon>
        <taxon>Fungi</taxon>
        <taxon>Dikarya</taxon>
        <taxon>Ascomycota</taxon>
        <taxon>Saccharomycotina</taxon>
        <taxon>Pichiomycetes</taxon>
        <taxon>Pichiales</taxon>
        <taxon>Pichiaceae</taxon>
        <taxon>Brettanomyces</taxon>
    </lineage>
</organism>
<feature type="compositionally biased region" description="Polar residues" evidence="2">
    <location>
        <begin position="52"/>
        <end position="65"/>
    </location>
</feature>
<feature type="compositionally biased region" description="Low complexity" evidence="2">
    <location>
        <begin position="66"/>
        <end position="76"/>
    </location>
</feature>
<protein>
    <submittedName>
        <fullName evidence="3">DEKNAAC105502</fullName>
    </submittedName>
</protein>
<dbReference type="EMBL" id="CAACVR010000076">
    <property type="protein sequence ID" value="VEU24402.1"/>
    <property type="molecule type" value="Genomic_DNA"/>
</dbReference>
<accession>A0A448YU11</accession>
<evidence type="ECO:0000313" key="3">
    <source>
        <dbReference type="EMBL" id="VEU24402.1"/>
    </source>
</evidence>